<name>A0A2Z6MBT1_TRISU</name>
<evidence type="ECO:0000313" key="1">
    <source>
        <dbReference type="EMBL" id="GAU19878.1"/>
    </source>
</evidence>
<gene>
    <name evidence="1" type="ORF">TSUD_171040</name>
</gene>
<proteinExistence type="predicted"/>
<keyword evidence="2" id="KW-1185">Reference proteome</keyword>
<sequence length="100" mass="10887">MGQIPSQKRVKPSCKGELFSVKNSSIGSKCAKLGTKCVKPARNYSTIFLCVFTALASPTTFVPLQQGVGRKACEIVRSHDLARALNNHGLEDIIHMIKQS</sequence>
<protein>
    <submittedName>
        <fullName evidence="1">Uncharacterized protein</fullName>
    </submittedName>
</protein>
<dbReference type="EMBL" id="DF973205">
    <property type="protein sequence ID" value="GAU19878.1"/>
    <property type="molecule type" value="Genomic_DNA"/>
</dbReference>
<reference evidence="2" key="1">
    <citation type="journal article" date="2017" name="Front. Plant Sci.">
        <title>Climate Clever Clovers: New Paradigm to Reduce the Environmental Footprint of Ruminants by Breeding Low Methanogenic Forages Utilizing Haplotype Variation.</title>
        <authorList>
            <person name="Kaur P."/>
            <person name="Appels R."/>
            <person name="Bayer P.E."/>
            <person name="Keeble-Gagnere G."/>
            <person name="Wang J."/>
            <person name="Hirakawa H."/>
            <person name="Shirasawa K."/>
            <person name="Vercoe P."/>
            <person name="Stefanova K."/>
            <person name="Durmic Z."/>
            <person name="Nichols P."/>
            <person name="Revell C."/>
            <person name="Isobe S.N."/>
            <person name="Edwards D."/>
            <person name="Erskine W."/>
        </authorList>
    </citation>
    <scope>NUCLEOTIDE SEQUENCE [LARGE SCALE GENOMIC DNA]</scope>
    <source>
        <strain evidence="2">cv. Daliak</strain>
    </source>
</reference>
<dbReference type="Proteomes" id="UP000242715">
    <property type="component" value="Unassembled WGS sequence"/>
</dbReference>
<dbReference type="AlphaFoldDB" id="A0A2Z6MBT1"/>
<evidence type="ECO:0000313" key="2">
    <source>
        <dbReference type="Proteomes" id="UP000242715"/>
    </source>
</evidence>
<organism evidence="1 2">
    <name type="scientific">Trifolium subterraneum</name>
    <name type="common">Subterranean clover</name>
    <dbReference type="NCBI Taxonomy" id="3900"/>
    <lineage>
        <taxon>Eukaryota</taxon>
        <taxon>Viridiplantae</taxon>
        <taxon>Streptophyta</taxon>
        <taxon>Embryophyta</taxon>
        <taxon>Tracheophyta</taxon>
        <taxon>Spermatophyta</taxon>
        <taxon>Magnoliopsida</taxon>
        <taxon>eudicotyledons</taxon>
        <taxon>Gunneridae</taxon>
        <taxon>Pentapetalae</taxon>
        <taxon>rosids</taxon>
        <taxon>fabids</taxon>
        <taxon>Fabales</taxon>
        <taxon>Fabaceae</taxon>
        <taxon>Papilionoideae</taxon>
        <taxon>50 kb inversion clade</taxon>
        <taxon>NPAAA clade</taxon>
        <taxon>Hologalegina</taxon>
        <taxon>IRL clade</taxon>
        <taxon>Trifolieae</taxon>
        <taxon>Trifolium</taxon>
    </lineage>
</organism>
<accession>A0A2Z6MBT1</accession>